<accession>A0A8K0CWM8</accession>
<name>A0A8K0CWM8_IGNLU</name>
<dbReference type="Pfam" id="PF04177">
    <property type="entry name" value="TAP42"/>
    <property type="match status" value="1"/>
</dbReference>
<dbReference type="InterPro" id="IPR038511">
    <property type="entry name" value="TAP42/TAP46-like_sf"/>
</dbReference>
<dbReference type="OrthoDB" id="10261753at2759"/>
<keyword evidence="2" id="KW-0175">Coiled coil</keyword>
<evidence type="ECO:0000256" key="1">
    <source>
        <dbReference type="ARBA" id="ARBA00034730"/>
    </source>
</evidence>
<evidence type="ECO:0008006" key="6">
    <source>
        <dbReference type="Google" id="ProtNLM"/>
    </source>
</evidence>
<organism evidence="4 5">
    <name type="scientific">Ignelater luminosus</name>
    <name type="common">Cucubano</name>
    <name type="synonym">Pyrophorus luminosus</name>
    <dbReference type="NCBI Taxonomy" id="2038154"/>
    <lineage>
        <taxon>Eukaryota</taxon>
        <taxon>Metazoa</taxon>
        <taxon>Ecdysozoa</taxon>
        <taxon>Arthropoda</taxon>
        <taxon>Hexapoda</taxon>
        <taxon>Insecta</taxon>
        <taxon>Pterygota</taxon>
        <taxon>Neoptera</taxon>
        <taxon>Endopterygota</taxon>
        <taxon>Coleoptera</taxon>
        <taxon>Polyphaga</taxon>
        <taxon>Elateriformia</taxon>
        <taxon>Elateroidea</taxon>
        <taxon>Elateridae</taxon>
        <taxon>Agrypninae</taxon>
        <taxon>Pyrophorini</taxon>
        <taxon>Ignelater</taxon>
    </lineage>
</organism>
<dbReference type="GO" id="GO:0035303">
    <property type="term" value="P:regulation of dephosphorylation"/>
    <property type="evidence" value="ECO:0007669"/>
    <property type="project" value="TreeGrafter"/>
</dbReference>
<dbReference type="Proteomes" id="UP000801492">
    <property type="component" value="Unassembled WGS sequence"/>
</dbReference>
<gene>
    <name evidence="4" type="ORF">ILUMI_11222</name>
</gene>
<dbReference type="GO" id="GO:0005829">
    <property type="term" value="C:cytosol"/>
    <property type="evidence" value="ECO:0007669"/>
    <property type="project" value="TreeGrafter"/>
</dbReference>
<evidence type="ECO:0000313" key="5">
    <source>
        <dbReference type="Proteomes" id="UP000801492"/>
    </source>
</evidence>
<feature type="compositionally biased region" description="Basic and acidic residues" evidence="3">
    <location>
        <begin position="332"/>
        <end position="346"/>
    </location>
</feature>
<feature type="region of interest" description="Disordered" evidence="3">
    <location>
        <begin position="315"/>
        <end position="355"/>
    </location>
</feature>
<dbReference type="FunFam" id="1.25.40.540:FF:000003">
    <property type="entry name" value="Immunoglobulin (CD79A)-binding protein 1"/>
    <property type="match status" value="1"/>
</dbReference>
<dbReference type="GO" id="GO:0051721">
    <property type="term" value="F:protein phosphatase 2A binding"/>
    <property type="evidence" value="ECO:0007669"/>
    <property type="project" value="TreeGrafter"/>
</dbReference>
<reference evidence="4" key="1">
    <citation type="submission" date="2019-08" db="EMBL/GenBank/DDBJ databases">
        <title>The genome of the North American firefly Photinus pyralis.</title>
        <authorList>
            <consortium name="Photinus pyralis genome working group"/>
            <person name="Fallon T.R."/>
            <person name="Sander Lower S.E."/>
            <person name="Weng J.-K."/>
        </authorList>
    </citation>
    <scope>NUCLEOTIDE SEQUENCE</scope>
    <source>
        <strain evidence="4">TRF0915ILg1</strain>
        <tissue evidence="4">Whole body</tissue>
    </source>
</reference>
<evidence type="ECO:0000256" key="2">
    <source>
        <dbReference type="SAM" id="Coils"/>
    </source>
</evidence>
<dbReference type="AlphaFoldDB" id="A0A8K0CWM8"/>
<feature type="compositionally biased region" description="Basic and acidic residues" evidence="3">
    <location>
        <begin position="315"/>
        <end position="324"/>
    </location>
</feature>
<comment type="similarity">
    <text evidence="1">Belongs to the IGBP1/TAP42 family.</text>
</comment>
<evidence type="ECO:0000313" key="4">
    <source>
        <dbReference type="EMBL" id="KAF2894954.1"/>
    </source>
</evidence>
<sequence length="355" mass="40621">MASNTENDVSSNQNSDTDTQTLLSLFEEGLDLYNNLGKIDEPTNSPNVQSNVNKAIRMFEDATRLVSLAGLFSTNEDVEEIPTEHLRYLLLPALLGSLCLKLTSRGRKDVTEVAEAYYKDFLQRCNNYNLSDYKFKNTDADASDNTNSKSKKSEFDEIKDAVNTRAGKIQRFKEQKELQNKLEDLKKNMSNENVDDEIKRNYFLTMIKLFIYEAVDELGSIETEKQILEHMSTLNQDDKPKSKRPPPQPLKPVIITKDAVQKAVFGAGYPSLPVMSVEEFYDKRVREGIFPDPAKKPITLQDVASAGIDLKAESEEELKEKKIEEDDPELLEEMRSRDEFKDDHRRGWGNRMNRS</sequence>
<dbReference type="PANTHER" id="PTHR10933:SF9">
    <property type="entry name" value="IMMUNOGLOBULIN-BINDING PROTEIN 1"/>
    <property type="match status" value="1"/>
</dbReference>
<dbReference type="EMBL" id="VTPC01006393">
    <property type="protein sequence ID" value="KAF2894954.1"/>
    <property type="molecule type" value="Genomic_DNA"/>
</dbReference>
<protein>
    <recommendedName>
        <fullName evidence="6">Immunoglobulin-binding protein 1</fullName>
    </recommendedName>
</protein>
<dbReference type="GO" id="GO:0009966">
    <property type="term" value="P:regulation of signal transduction"/>
    <property type="evidence" value="ECO:0007669"/>
    <property type="project" value="InterPro"/>
</dbReference>
<evidence type="ECO:0000256" key="3">
    <source>
        <dbReference type="SAM" id="MobiDB-lite"/>
    </source>
</evidence>
<comment type="caution">
    <text evidence="4">The sequence shown here is derived from an EMBL/GenBank/DDBJ whole genome shotgun (WGS) entry which is preliminary data.</text>
</comment>
<dbReference type="PANTHER" id="PTHR10933">
    <property type="entry name" value="IMMUNOGLOBULIN-BINDING PROTEIN 1"/>
    <property type="match status" value="1"/>
</dbReference>
<feature type="coiled-coil region" evidence="2">
    <location>
        <begin position="168"/>
        <end position="195"/>
    </location>
</feature>
<keyword evidence="5" id="KW-1185">Reference proteome</keyword>
<dbReference type="InterPro" id="IPR007304">
    <property type="entry name" value="TAP46-like"/>
</dbReference>
<dbReference type="Gene3D" id="1.25.40.540">
    <property type="entry name" value="TAP42-like family"/>
    <property type="match status" value="1"/>
</dbReference>
<proteinExistence type="inferred from homology"/>